<proteinExistence type="predicted"/>
<reference evidence="2" key="1">
    <citation type="submission" date="2008-04" db="EMBL/GenBank/DDBJ databases">
        <title>Draft genome sequence of Providencia stuartii (ATCC 25827).</title>
        <authorList>
            <person name="Sudarsanam P."/>
            <person name="Ley R."/>
            <person name="Guruge J."/>
            <person name="Turnbaugh P.J."/>
            <person name="Mahowald M."/>
            <person name="Liep D."/>
            <person name="Gordon J."/>
        </authorList>
    </citation>
    <scope>NUCLEOTIDE SEQUENCE [LARGE SCALE GENOMIC DNA]</scope>
    <source>
        <strain evidence="2">ATCC 25827</strain>
    </source>
</reference>
<gene>
    <name evidence="1" type="ORF">PROSTU_00884</name>
</gene>
<dbReference type="EMBL" id="ABJD02000082">
    <property type="protein sequence ID" value="EDU61137.1"/>
    <property type="molecule type" value="Genomic_DNA"/>
</dbReference>
<evidence type="ECO:0000313" key="1">
    <source>
        <dbReference type="EMBL" id="EDU61137.1"/>
    </source>
</evidence>
<name>A0AA86Z305_PROST</name>
<comment type="caution">
    <text evidence="1">The sequence shown here is derived from an EMBL/GenBank/DDBJ whole genome shotgun (WGS) entry which is preliminary data.</text>
</comment>
<protein>
    <submittedName>
        <fullName evidence="1">Uncharacterized protein</fullName>
    </submittedName>
</protein>
<reference evidence="1 2" key="3">
    <citation type="submission" date="2008-05" db="EMBL/GenBank/DDBJ databases">
        <authorList>
            <person name="Fulton L."/>
            <person name="Clifton S."/>
            <person name="Fulton B."/>
            <person name="Xu J."/>
            <person name="Minx P."/>
            <person name="Pepin K.H."/>
            <person name="Johnson M."/>
            <person name="Thiruvilangam P."/>
            <person name="Bhonagiri V."/>
            <person name="Nash W.E."/>
            <person name="Mardis E.R."/>
            <person name="Wilson R.K."/>
        </authorList>
    </citation>
    <scope>NUCLEOTIDE SEQUENCE [LARGE SCALE GENOMIC DNA]</scope>
    <source>
        <strain evidence="1 2">ATCC 25827</strain>
    </source>
</reference>
<accession>A0AA86Z305</accession>
<evidence type="ECO:0000313" key="2">
    <source>
        <dbReference type="Proteomes" id="UP000004506"/>
    </source>
</evidence>
<organism evidence="1 2">
    <name type="scientific">Providencia stuartii ATCC 25827</name>
    <dbReference type="NCBI Taxonomy" id="471874"/>
    <lineage>
        <taxon>Bacteria</taxon>
        <taxon>Pseudomonadati</taxon>
        <taxon>Pseudomonadota</taxon>
        <taxon>Gammaproteobacteria</taxon>
        <taxon>Enterobacterales</taxon>
        <taxon>Morganellaceae</taxon>
        <taxon>Providencia</taxon>
    </lineage>
</organism>
<sequence length="40" mass="4750">MNSLLGIFMDEQPQIKLFRVKKEKGSLKYAACYESCFLYR</sequence>
<reference evidence="2" key="2">
    <citation type="submission" date="2008-04" db="EMBL/GenBank/DDBJ databases">
        <title>Draft genome sequence of Providencia stuartii(ATCC 25827).</title>
        <authorList>
            <person name="Sudarsanam P."/>
            <person name="Ley R."/>
            <person name="Guruge J."/>
            <person name="Turnbaugh P.J."/>
            <person name="Mahowald M."/>
            <person name="Liep D."/>
            <person name="Gordon J."/>
        </authorList>
    </citation>
    <scope>NUCLEOTIDE SEQUENCE [LARGE SCALE GENOMIC DNA]</scope>
    <source>
        <strain evidence="2">ATCC 25827</strain>
    </source>
</reference>
<dbReference type="AlphaFoldDB" id="A0AA86Z305"/>
<dbReference type="Proteomes" id="UP000004506">
    <property type="component" value="Unassembled WGS sequence"/>
</dbReference>